<dbReference type="InterPro" id="IPR011006">
    <property type="entry name" value="CheY-like_superfamily"/>
</dbReference>
<evidence type="ECO:0000259" key="3">
    <source>
        <dbReference type="PROSITE" id="PS51832"/>
    </source>
</evidence>
<name>F5YDH4_LEAAZ</name>
<organism evidence="4 5">
    <name type="scientific">Leadbettera azotonutricia (strain ATCC BAA-888 / DSM 13862 / ZAS-9)</name>
    <name type="common">Treponema azotonutricium</name>
    <dbReference type="NCBI Taxonomy" id="545695"/>
    <lineage>
        <taxon>Bacteria</taxon>
        <taxon>Pseudomonadati</taxon>
        <taxon>Spirochaetota</taxon>
        <taxon>Spirochaetia</taxon>
        <taxon>Spirochaetales</taxon>
        <taxon>Breznakiellaceae</taxon>
        <taxon>Leadbettera</taxon>
    </lineage>
</organism>
<dbReference type="Pfam" id="PF00072">
    <property type="entry name" value="Response_reg"/>
    <property type="match status" value="1"/>
</dbReference>
<feature type="modified residue" description="4-aspartylphosphate" evidence="1">
    <location>
        <position position="51"/>
    </location>
</feature>
<dbReference type="PROSITE" id="PS51832">
    <property type="entry name" value="HD_GYP"/>
    <property type="match status" value="1"/>
</dbReference>
<dbReference type="InterPro" id="IPR003607">
    <property type="entry name" value="HD/PDEase_dom"/>
</dbReference>
<dbReference type="SMART" id="SM00471">
    <property type="entry name" value="HDc"/>
    <property type="match status" value="1"/>
</dbReference>
<keyword evidence="1" id="KW-0597">Phosphoprotein</keyword>
<dbReference type="GO" id="GO:0000160">
    <property type="term" value="P:phosphorelay signal transduction system"/>
    <property type="evidence" value="ECO:0007669"/>
    <property type="project" value="InterPro"/>
</dbReference>
<dbReference type="SUPFAM" id="SSF52172">
    <property type="entry name" value="CheY-like"/>
    <property type="match status" value="1"/>
</dbReference>
<dbReference type="Gene3D" id="3.40.50.2300">
    <property type="match status" value="1"/>
</dbReference>
<dbReference type="OrthoDB" id="9781505at2"/>
<accession>F5YDH4</accession>
<reference evidence="5" key="1">
    <citation type="submission" date="2009-12" db="EMBL/GenBank/DDBJ databases">
        <title>Complete sequence of Treponema azotonutricium strain ZAS-9.</title>
        <authorList>
            <person name="Tetu S.G."/>
            <person name="Matson E."/>
            <person name="Ren Q."/>
            <person name="Seshadri R."/>
            <person name="Elbourne L."/>
            <person name="Hassan K.A."/>
            <person name="Durkin A."/>
            <person name="Radune D."/>
            <person name="Mohamoud Y."/>
            <person name="Shay R."/>
            <person name="Jin S."/>
            <person name="Zhang X."/>
            <person name="Lucey K."/>
            <person name="Ballor N.R."/>
            <person name="Ottesen E."/>
            <person name="Rosenthal R."/>
            <person name="Allen A."/>
            <person name="Leadbetter J.R."/>
            <person name="Paulsen I.T."/>
        </authorList>
    </citation>
    <scope>NUCLEOTIDE SEQUENCE [LARGE SCALE GENOMIC DNA]</scope>
    <source>
        <strain evidence="5">ATCC BAA-888 / DSM 13862 / ZAS-9</strain>
    </source>
</reference>
<evidence type="ECO:0000259" key="2">
    <source>
        <dbReference type="PROSITE" id="PS50110"/>
    </source>
</evidence>
<gene>
    <name evidence="4" type="ordered locus">TREAZ_0352</name>
</gene>
<dbReference type="STRING" id="545695.TREAZ_0352"/>
<dbReference type="InterPro" id="IPR052020">
    <property type="entry name" value="Cyclic_di-GMP/3'3'-cGAMP_PDE"/>
</dbReference>
<dbReference type="eggNOG" id="COG3437">
    <property type="taxonomic scope" value="Bacteria"/>
</dbReference>
<dbReference type="Pfam" id="PF13487">
    <property type="entry name" value="HD_5"/>
    <property type="match status" value="1"/>
</dbReference>
<evidence type="ECO:0000256" key="1">
    <source>
        <dbReference type="PROSITE-ProRule" id="PRU00169"/>
    </source>
</evidence>
<dbReference type="GO" id="GO:0016787">
    <property type="term" value="F:hydrolase activity"/>
    <property type="evidence" value="ECO:0007669"/>
    <property type="project" value="UniProtKB-KW"/>
</dbReference>
<dbReference type="KEGG" id="taz:TREAZ_0352"/>
<feature type="domain" description="HD-GYP" evidence="3">
    <location>
        <begin position="131"/>
        <end position="341"/>
    </location>
</feature>
<dbReference type="Gene3D" id="1.10.3210.10">
    <property type="entry name" value="Hypothetical protein af1432"/>
    <property type="match status" value="1"/>
</dbReference>
<dbReference type="HOGENOM" id="CLU_000445_92_10_12"/>
<dbReference type="RefSeq" id="WP_015711588.1">
    <property type="nucleotide sequence ID" value="NC_015577.1"/>
</dbReference>
<dbReference type="PANTHER" id="PTHR45228">
    <property type="entry name" value="CYCLIC DI-GMP PHOSPHODIESTERASE TM_0186-RELATED"/>
    <property type="match status" value="1"/>
</dbReference>
<dbReference type="CDD" id="cd00077">
    <property type="entry name" value="HDc"/>
    <property type="match status" value="1"/>
</dbReference>
<dbReference type="InterPro" id="IPR001789">
    <property type="entry name" value="Sig_transdc_resp-reg_receiver"/>
</dbReference>
<dbReference type="SMART" id="SM00448">
    <property type="entry name" value="REC"/>
    <property type="match status" value="1"/>
</dbReference>
<dbReference type="Proteomes" id="UP000009222">
    <property type="component" value="Chromosome"/>
</dbReference>
<dbReference type="PROSITE" id="PS50110">
    <property type="entry name" value="RESPONSE_REGULATORY"/>
    <property type="match status" value="1"/>
</dbReference>
<keyword evidence="4" id="KW-0378">Hydrolase</keyword>
<dbReference type="SUPFAM" id="SSF109604">
    <property type="entry name" value="HD-domain/PDEase-like"/>
    <property type="match status" value="1"/>
</dbReference>
<sequence>MKSILVVDDNLASLKQIGAQLHGDYEVYLAKSGTMGLDIARKEKPDLILLDVEMSGMDGFRTIAKIREYPALRQIPVIFLTGNSDSATEIRALESGAVDFILKPANTDILYHRIELHLQFTAYQLHLEKMVKELEDNIGASFAELIECKDENIAGHVMRAGKYMELLGKEILDQGIVDQSFTFMDLTQMIRAVPFHDIGKMGISDTILLKKGTLTPEEYEEVKKHTLIGAEVLQNISERTPNQPYFKMAKLIAEGHHEWFNGEGYPYGLSGEGIPLCSRIMSVINVYDGCMTDRIYRPALSHAEACEVIINGSGTQFDPRIVDVFKSISSKFEKLGIELHAANKVETKGPLG</sequence>
<evidence type="ECO:0000313" key="4">
    <source>
        <dbReference type="EMBL" id="AEF80476.1"/>
    </source>
</evidence>
<keyword evidence="5" id="KW-1185">Reference proteome</keyword>
<evidence type="ECO:0000313" key="5">
    <source>
        <dbReference type="Proteomes" id="UP000009222"/>
    </source>
</evidence>
<reference evidence="4 5" key="2">
    <citation type="journal article" date="2011" name="ISME J.">
        <title>RNA-seq reveals cooperative metabolic interactions between two termite-gut spirochete species in co-culture.</title>
        <authorList>
            <person name="Rosenthal A.Z."/>
            <person name="Matson E.G."/>
            <person name="Eldar A."/>
            <person name="Leadbetter J.R."/>
        </authorList>
    </citation>
    <scope>NUCLEOTIDE SEQUENCE [LARGE SCALE GENOMIC DNA]</scope>
    <source>
        <strain evidence="5">ATCC BAA-888 / DSM 13862 / ZAS-9</strain>
    </source>
</reference>
<dbReference type="InParanoid" id="F5YDH4"/>
<dbReference type="InterPro" id="IPR037522">
    <property type="entry name" value="HD_GYP_dom"/>
</dbReference>
<feature type="domain" description="Response regulatory" evidence="2">
    <location>
        <begin position="3"/>
        <end position="118"/>
    </location>
</feature>
<dbReference type="EMBL" id="CP001841">
    <property type="protein sequence ID" value="AEF80476.1"/>
    <property type="molecule type" value="Genomic_DNA"/>
</dbReference>
<protein>
    <submittedName>
        <fullName evidence="4">Response regulator receiver modulated metal dependent phosphohydrolase</fullName>
    </submittedName>
</protein>
<dbReference type="AlphaFoldDB" id="F5YDH4"/>
<proteinExistence type="predicted"/>